<proteinExistence type="predicted"/>
<feature type="transmembrane region" description="Helical" evidence="1">
    <location>
        <begin position="7"/>
        <end position="27"/>
    </location>
</feature>
<keyword evidence="1" id="KW-0472">Membrane</keyword>
<keyword evidence="1" id="KW-0812">Transmembrane</keyword>
<evidence type="ECO:0000313" key="2">
    <source>
        <dbReference type="EMBL" id="KRL25707.1"/>
    </source>
</evidence>
<name>A0A0R1PAT4_LIMMU</name>
<dbReference type="Proteomes" id="UP000050901">
    <property type="component" value="Unassembled WGS sequence"/>
</dbReference>
<accession>A0A0R1PAT4</accession>
<dbReference type="PATRIC" id="fig|1423771.3.peg.248"/>
<protein>
    <submittedName>
        <fullName evidence="2">Uncharacterized protein</fullName>
    </submittedName>
</protein>
<evidence type="ECO:0000313" key="3">
    <source>
        <dbReference type="Proteomes" id="UP000050901"/>
    </source>
</evidence>
<dbReference type="EMBL" id="AZEQ01000010">
    <property type="protein sequence ID" value="KRL25707.1"/>
    <property type="molecule type" value="Genomic_DNA"/>
</dbReference>
<comment type="caution">
    <text evidence="2">The sequence shown here is derived from an EMBL/GenBank/DDBJ whole genome shotgun (WGS) entry which is preliminary data.</text>
</comment>
<feature type="transmembrane region" description="Helical" evidence="1">
    <location>
        <begin position="33"/>
        <end position="56"/>
    </location>
</feature>
<gene>
    <name evidence="2" type="ORF">FC47_GL000241</name>
</gene>
<evidence type="ECO:0000256" key="1">
    <source>
        <dbReference type="SAM" id="Phobius"/>
    </source>
</evidence>
<keyword evidence="1" id="KW-1133">Transmembrane helix</keyword>
<organism evidence="2 3">
    <name type="scientific">Limosilactobacillus mucosae DSM 13345</name>
    <dbReference type="NCBI Taxonomy" id="1423771"/>
    <lineage>
        <taxon>Bacteria</taxon>
        <taxon>Bacillati</taxon>
        <taxon>Bacillota</taxon>
        <taxon>Bacilli</taxon>
        <taxon>Lactobacillales</taxon>
        <taxon>Lactobacillaceae</taxon>
        <taxon>Limosilactobacillus</taxon>
    </lineage>
</organism>
<dbReference type="AlphaFoldDB" id="A0A0R1PAT4"/>
<sequence length="57" mass="5930">MRRQAALAMIFAGMIIALLASILGQLAQGDKQLIKMSAGLIVLGAVIIFTGAFLGLE</sequence>
<reference evidence="2 3" key="1">
    <citation type="journal article" date="2015" name="Genome Announc.">
        <title>Expanding the biotechnology potential of lactobacilli through comparative genomics of 213 strains and associated genera.</title>
        <authorList>
            <person name="Sun Z."/>
            <person name="Harris H.M."/>
            <person name="McCann A."/>
            <person name="Guo C."/>
            <person name="Argimon S."/>
            <person name="Zhang W."/>
            <person name="Yang X."/>
            <person name="Jeffery I.B."/>
            <person name="Cooney J.C."/>
            <person name="Kagawa T.F."/>
            <person name="Liu W."/>
            <person name="Song Y."/>
            <person name="Salvetti E."/>
            <person name="Wrobel A."/>
            <person name="Rasinkangas P."/>
            <person name="Parkhill J."/>
            <person name="Rea M.C."/>
            <person name="O'Sullivan O."/>
            <person name="Ritari J."/>
            <person name="Douillard F.P."/>
            <person name="Paul Ross R."/>
            <person name="Yang R."/>
            <person name="Briner A.E."/>
            <person name="Felis G.E."/>
            <person name="de Vos W.M."/>
            <person name="Barrangou R."/>
            <person name="Klaenhammer T.R."/>
            <person name="Caufield P.W."/>
            <person name="Cui Y."/>
            <person name="Zhang H."/>
            <person name="O'Toole P.W."/>
        </authorList>
    </citation>
    <scope>NUCLEOTIDE SEQUENCE [LARGE SCALE GENOMIC DNA]</scope>
    <source>
        <strain evidence="2 3">DSM 13345</strain>
    </source>
</reference>